<reference evidence="3" key="3">
    <citation type="submission" date="2015-04" db="UniProtKB">
        <authorList>
            <consortium name="EnsemblPlants"/>
        </authorList>
    </citation>
    <scope>IDENTIFICATION</scope>
    <source>
        <strain evidence="3">cv. Jemalong A17</strain>
    </source>
</reference>
<keyword evidence="2" id="KW-0812">Transmembrane</keyword>
<proteinExistence type="predicted"/>
<evidence type="ECO:0000313" key="3">
    <source>
        <dbReference type="EnsemblPlants" id="AET05217"/>
    </source>
</evidence>
<evidence type="ECO:0000256" key="1">
    <source>
        <dbReference type="SAM" id="SignalP"/>
    </source>
</evidence>
<evidence type="ECO:0000313" key="2">
    <source>
        <dbReference type="EMBL" id="AET05217.1"/>
    </source>
</evidence>
<dbReference type="PROSITE" id="PS51257">
    <property type="entry name" value="PROKAR_LIPOPROTEIN"/>
    <property type="match status" value="1"/>
</dbReference>
<dbReference type="AlphaFoldDB" id="G7L849"/>
<dbReference type="EnsemblPlants" id="AET05217">
    <property type="protein sequence ID" value="AET05217"/>
    <property type="gene ID" value="MTR_8g102810"/>
</dbReference>
<name>G7L849_MEDTR</name>
<keyword evidence="1" id="KW-0732">Signal</keyword>
<feature type="chain" id="PRO_5014574103" evidence="1">
    <location>
        <begin position="20"/>
        <end position="121"/>
    </location>
</feature>
<dbReference type="HOGENOM" id="CLU_2041571_0_0_1"/>
<sequence length="121" mass="13629">MRLVTNIIYCMSLISSSTAACSCLIHVPGDLKLMVYELVEVVMTEVCVVNPSLLDEGWCNRTCRHALTFKSMNKQYVEFLVVRPSFGHRCFRDTGGATLDLGWMVQIDNMGHNPLELKVCI</sequence>
<dbReference type="PaxDb" id="3880-AET05217"/>
<accession>G7L849</accession>
<organism evidence="2 4">
    <name type="scientific">Medicago truncatula</name>
    <name type="common">Barrel medic</name>
    <name type="synonym">Medicago tribuloides</name>
    <dbReference type="NCBI Taxonomy" id="3880"/>
    <lineage>
        <taxon>Eukaryota</taxon>
        <taxon>Viridiplantae</taxon>
        <taxon>Streptophyta</taxon>
        <taxon>Embryophyta</taxon>
        <taxon>Tracheophyta</taxon>
        <taxon>Spermatophyta</taxon>
        <taxon>Magnoliopsida</taxon>
        <taxon>eudicotyledons</taxon>
        <taxon>Gunneridae</taxon>
        <taxon>Pentapetalae</taxon>
        <taxon>rosids</taxon>
        <taxon>fabids</taxon>
        <taxon>Fabales</taxon>
        <taxon>Fabaceae</taxon>
        <taxon>Papilionoideae</taxon>
        <taxon>50 kb inversion clade</taxon>
        <taxon>NPAAA clade</taxon>
        <taxon>Hologalegina</taxon>
        <taxon>IRL clade</taxon>
        <taxon>Trifolieae</taxon>
        <taxon>Medicago</taxon>
    </lineage>
</organism>
<reference evidence="2 4" key="1">
    <citation type="journal article" date="2011" name="Nature">
        <title>The Medicago genome provides insight into the evolution of rhizobial symbioses.</title>
        <authorList>
            <person name="Young N.D."/>
            <person name="Debelle F."/>
            <person name="Oldroyd G.E."/>
            <person name="Geurts R."/>
            <person name="Cannon S.B."/>
            <person name="Udvardi M.K."/>
            <person name="Benedito V.A."/>
            <person name="Mayer K.F."/>
            <person name="Gouzy J."/>
            <person name="Schoof H."/>
            <person name="Van de Peer Y."/>
            <person name="Proost S."/>
            <person name="Cook D.R."/>
            <person name="Meyers B.C."/>
            <person name="Spannagl M."/>
            <person name="Cheung F."/>
            <person name="De Mita S."/>
            <person name="Krishnakumar V."/>
            <person name="Gundlach H."/>
            <person name="Zhou S."/>
            <person name="Mudge J."/>
            <person name="Bharti A.K."/>
            <person name="Murray J.D."/>
            <person name="Naoumkina M.A."/>
            <person name="Rosen B."/>
            <person name="Silverstein K.A."/>
            <person name="Tang H."/>
            <person name="Rombauts S."/>
            <person name="Zhao P.X."/>
            <person name="Zhou P."/>
            <person name="Barbe V."/>
            <person name="Bardou P."/>
            <person name="Bechner M."/>
            <person name="Bellec A."/>
            <person name="Berger A."/>
            <person name="Berges H."/>
            <person name="Bidwell S."/>
            <person name="Bisseling T."/>
            <person name="Choisne N."/>
            <person name="Couloux A."/>
            <person name="Denny R."/>
            <person name="Deshpande S."/>
            <person name="Dai X."/>
            <person name="Doyle J.J."/>
            <person name="Dudez A.M."/>
            <person name="Farmer A.D."/>
            <person name="Fouteau S."/>
            <person name="Franken C."/>
            <person name="Gibelin C."/>
            <person name="Gish J."/>
            <person name="Goldstein S."/>
            <person name="Gonzalez A.J."/>
            <person name="Green P.J."/>
            <person name="Hallab A."/>
            <person name="Hartog M."/>
            <person name="Hua A."/>
            <person name="Humphray S.J."/>
            <person name="Jeong D.H."/>
            <person name="Jing Y."/>
            <person name="Jocker A."/>
            <person name="Kenton S.M."/>
            <person name="Kim D.J."/>
            <person name="Klee K."/>
            <person name="Lai H."/>
            <person name="Lang C."/>
            <person name="Lin S."/>
            <person name="Macmil S.L."/>
            <person name="Magdelenat G."/>
            <person name="Matthews L."/>
            <person name="McCorrison J."/>
            <person name="Monaghan E.L."/>
            <person name="Mun J.H."/>
            <person name="Najar F.Z."/>
            <person name="Nicholson C."/>
            <person name="Noirot C."/>
            <person name="O'Bleness M."/>
            <person name="Paule C.R."/>
            <person name="Poulain J."/>
            <person name="Prion F."/>
            <person name="Qin B."/>
            <person name="Qu C."/>
            <person name="Retzel E.F."/>
            <person name="Riddle C."/>
            <person name="Sallet E."/>
            <person name="Samain S."/>
            <person name="Samson N."/>
            <person name="Sanders I."/>
            <person name="Saurat O."/>
            <person name="Scarpelli C."/>
            <person name="Schiex T."/>
            <person name="Segurens B."/>
            <person name="Severin A.J."/>
            <person name="Sherrier D.J."/>
            <person name="Shi R."/>
            <person name="Sims S."/>
            <person name="Singer S.R."/>
            <person name="Sinharoy S."/>
            <person name="Sterck L."/>
            <person name="Viollet A."/>
            <person name="Wang B.B."/>
            <person name="Wang K."/>
            <person name="Wang M."/>
            <person name="Wang X."/>
            <person name="Warfsmann J."/>
            <person name="Weissenbach J."/>
            <person name="White D.D."/>
            <person name="White J.D."/>
            <person name="Wiley G.B."/>
            <person name="Wincker P."/>
            <person name="Xing Y."/>
            <person name="Yang L."/>
            <person name="Yao Z."/>
            <person name="Ying F."/>
            <person name="Zhai J."/>
            <person name="Zhou L."/>
            <person name="Zuber A."/>
            <person name="Denarie J."/>
            <person name="Dixon R.A."/>
            <person name="May G.D."/>
            <person name="Schwartz D.C."/>
            <person name="Rogers J."/>
            <person name="Quetier F."/>
            <person name="Town C.D."/>
            <person name="Roe B.A."/>
        </authorList>
    </citation>
    <scope>NUCLEOTIDE SEQUENCE [LARGE SCALE GENOMIC DNA]</scope>
    <source>
        <strain evidence="2">A17</strain>
        <strain evidence="3 4">cv. Jemalong A17</strain>
    </source>
</reference>
<reference evidence="2 4" key="2">
    <citation type="journal article" date="2014" name="BMC Genomics">
        <title>An improved genome release (version Mt4.0) for the model legume Medicago truncatula.</title>
        <authorList>
            <person name="Tang H."/>
            <person name="Krishnakumar V."/>
            <person name="Bidwell S."/>
            <person name="Rosen B."/>
            <person name="Chan A."/>
            <person name="Zhou S."/>
            <person name="Gentzbittel L."/>
            <person name="Childs K.L."/>
            <person name="Yandell M."/>
            <person name="Gundlach H."/>
            <person name="Mayer K.F."/>
            <person name="Schwartz D.C."/>
            <person name="Town C.D."/>
        </authorList>
    </citation>
    <scope>GENOME REANNOTATION</scope>
    <source>
        <strain evidence="3 4">cv. Jemalong A17</strain>
    </source>
</reference>
<keyword evidence="4" id="KW-1185">Reference proteome</keyword>
<feature type="signal peptide" evidence="1">
    <location>
        <begin position="1"/>
        <end position="19"/>
    </location>
</feature>
<protein>
    <submittedName>
        <fullName evidence="2">Transmembrane protein, putative</fullName>
    </submittedName>
</protein>
<dbReference type="Proteomes" id="UP000002051">
    <property type="component" value="Chromosome 8"/>
</dbReference>
<gene>
    <name evidence="2" type="ordered locus">MTR_8g102810</name>
</gene>
<evidence type="ECO:0000313" key="4">
    <source>
        <dbReference type="Proteomes" id="UP000002051"/>
    </source>
</evidence>
<dbReference type="EMBL" id="CM001224">
    <property type="protein sequence ID" value="AET05217.1"/>
    <property type="molecule type" value="Genomic_DNA"/>
</dbReference>
<keyword evidence="2" id="KW-0472">Membrane</keyword>